<evidence type="ECO:0000256" key="5">
    <source>
        <dbReference type="ARBA" id="ARBA00022741"/>
    </source>
</evidence>
<dbReference type="Pfam" id="PF13855">
    <property type="entry name" value="LRR_8"/>
    <property type="match status" value="1"/>
</dbReference>
<dbReference type="InterPro" id="IPR002182">
    <property type="entry name" value="NB-ARC"/>
</dbReference>
<evidence type="ECO:0000256" key="8">
    <source>
        <dbReference type="ARBA" id="ARBA00022833"/>
    </source>
</evidence>
<dbReference type="PRINTS" id="PR00364">
    <property type="entry name" value="DISEASERSIST"/>
</dbReference>
<dbReference type="EMBL" id="JARPOI010000014">
    <property type="protein sequence ID" value="KAJ9160124.1"/>
    <property type="molecule type" value="Genomic_DNA"/>
</dbReference>
<keyword evidence="8" id="KW-0862">Zinc</keyword>
<reference evidence="12" key="1">
    <citation type="journal article" date="2023" name="Plant Biotechnol. J.">
        <title>Chromosome-level wild Hevea brasiliensis genome provides new tools for genomic-assisted breeding and valuable loci to elevate rubber yield.</title>
        <authorList>
            <person name="Cheng H."/>
            <person name="Song X."/>
            <person name="Hu Y."/>
            <person name="Wu T."/>
            <person name="Yang Q."/>
            <person name="An Z."/>
            <person name="Feng S."/>
            <person name="Deng Z."/>
            <person name="Wu W."/>
            <person name="Zeng X."/>
            <person name="Tu M."/>
            <person name="Wang X."/>
            <person name="Huang H."/>
        </authorList>
    </citation>
    <scope>NUCLEOTIDE SEQUENCE</scope>
    <source>
        <strain evidence="12">MT/VB/25A 57/8</strain>
    </source>
</reference>
<evidence type="ECO:0000256" key="7">
    <source>
        <dbReference type="ARBA" id="ARBA00022821"/>
    </source>
</evidence>
<feature type="domain" description="BED-type" evidence="11">
    <location>
        <begin position="4"/>
        <end position="60"/>
    </location>
</feature>
<dbReference type="SUPFAM" id="SSF52058">
    <property type="entry name" value="L domain-like"/>
    <property type="match status" value="1"/>
</dbReference>
<evidence type="ECO:0000259" key="11">
    <source>
        <dbReference type="PROSITE" id="PS50808"/>
    </source>
</evidence>
<dbReference type="InterPro" id="IPR032675">
    <property type="entry name" value="LRR_dom_sf"/>
</dbReference>
<dbReference type="Gene3D" id="1.10.8.430">
    <property type="entry name" value="Helical domain of apoptotic protease-activating factors"/>
    <property type="match status" value="1"/>
</dbReference>
<dbReference type="SUPFAM" id="SSF52540">
    <property type="entry name" value="P-loop containing nucleoside triphosphate hydrolases"/>
    <property type="match status" value="1"/>
</dbReference>
<dbReference type="SMART" id="SM00369">
    <property type="entry name" value="LRR_TYP"/>
    <property type="match status" value="3"/>
</dbReference>
<evidence type="ECO:0000256" key="3">
    <source>
        <dbReference type="ARBA" id="ARBA00022723"/>
    </source>
</evidence>
<keyword evidence="6 10" id="KW-0863">Zinc-finger</keyword>
<gene>
    <name evidence="12" type="ORF">P3X46_025555</name>
</gene>
<dbReference type="InterPro" id="IPR050905">
    <property type="entry name" value="Plant_NBS-LRR"/>
</dbReference>
<dbReference type="PROSITE" id="PS50808">
    <property type="entry name" value="ZF_BED"/>
    <property type="match status" value="1"/>
</dbReference>
<dbReference type="Gene3D" id="1.10.10.10">
    <property type="entry name" value="Winged helix-like DNA-binding domain superfamily/Winged helix DNA-binding domain"/>
    <property type="match status" value="1"/>
</dbReference>
<protein>
    <recommendedName>
        <fullName evidence="11">BED-type domain-containing protein</fullName>
    </recommendedName>
</protein>
<evidence type="ECO:0000313" key="13">
    <source>
        <dbReference type="Proteomes" id="UP001174677"/>
    </source>
</evidence>
<keyword evidence="7" id="KW-0611">Plant defense</keyword>
<keyword evidence="3" id="KW-0479">Metal-binding</keyword>
<dbReference type="PANTHER" id="PTHR33463:SF187">
    <property type="entry name" value="AND NB-ARC DOMAIN DISEASE RESISTANCE PROTEIN, PUTATIVE-RELATED"/>
    <property type="match status" value="1"/>
</dbReference>
<keyword evidence="4" id="KW-0677">Repeat</keyword>
<keyword evidence="5" id="KW-0547">Nucleotide-binding</keyword>
<keyword evidence="2" id="KW-0433">Leucine-rich repeat</keyword>
<comment type="caution">
    <text evidence="12">The sequence shown here is derived from an EMBL/GenBank/DDBJ whole genome shotgun (WGS) entry which is preliminary data.</text>
</comment>
<dbReference type="Gene3D" id="3.80.10.10">
    <property type="entry name" value="Ribonuclease Inhibitor"/>
    <property type="match status" value="1"/>
</dbReference>
<keyword evidence="13" id="KW-1185">Reference proteome</keyword>
<comment type="similarity">
    <text evidence="1">Belongs to the disease resistance NB-LRR family.</text>
</comment>
<organism evidence="12 13">
    <name type="scientific">Hevea brasiliensis</name>
    <name type="common">Para rubber tree</name>
    <name type="synonym">Siphonia brasiliensis</name>
    <dbReference type="NCBI Taxonomy" id="3981"/>
    <lineage>
        <taxon>Eukaryota</taxon>
        <taxon>Viridiplantae</taxon>
        <taxon>Streptophyta</taxon>
        <taxon>Embryophyta</taxon>
        <taxon>Tracheophyta</taxon>
        <taxon>Spermatophyta</taxon>
        <taxon>Magnoliopsida</taxon>
        <taxon>eudicotyledons</taxon>
        <taxon>Gunneridae</taxon>
        <taxon>Pentapetalae</taxon>
        <taxon>rosids</taxon>
        <taxon>fabids</taxon>
        <taxon>Malpighiales</taxon>
        <taxon>Euphorbiaceae</taxon>
        <taxon>Crotonoideae</taxon>
        <taxon>Micrandreae</taxon>
        <taxon>Hevea</taxon>
    </lineage>
</organism>
<dbReference type="Proteomes" id="UP001174677">
    <property type="component" value="Chromosome 14"/>
</dbReference>
<dbReference type="Pfam" id="PF23247">
    <property type="entry name" value="LRR_RPS2"/>
    <property type="match status" value="1"/>
</dbReference>
<keyword evidence="9" id="KW-0067">ATP-binding</keyword>
<proteinExistence type="inferred from homology"/>
<dbReference type="Gene3D" id="3.40.50.300">
    <property type="entry name" value="P-loop containing nucleotide triphosphate hydrolases"/>
    <property type="match status" value="1"/>
</dbReference>
<evidence type="ECO:0000256" key="10">
    <source>
        <dbReference type="PROSITE-ProRule" id="PRU00027"/>
    </source>
</evidence>
<name>A0ABQ9L9A4_HEVBR</name>
<dbReference type="InterPro" id="IPR027417">
    <property type="entry name" value="P-loop_NTPase"/>
</dbReference>
<dbReference type="InterPro" id="IPR003656">
    <property type="entry name" value="Znf_BED"/>
</dbReference>
<evidence type="ECO:0000256" key="9">
    <source>
        <dbReference type="ARBA" id="ARBA00022840"/>
    </source>
</evidence>
<accession>A0ABQ9L9A4</accession>
<dbReference type="PANTHER" id="PTHR33463">
    <property type="entry name" value="NB-ARC DOMAIN-CONTAINING PROTEIN-RELATED"/>
    <property type="match status" value="1"/>
</dbReference>
<dbReference type="InterPro" id="IPR001611">
    <property type="entry name" value="Leu-rich_rpt"/>
</dbReference>
<evidence type="ECO:0000313" key="12">
    <source>
        <dbReference type="EMBL" id="KAJ9160124.1"/>
    </source>
</evidence>
<evidence type="ECO:0000256" key="6">
    <source>
        <dbReference type="ARBA" id="ARBA00022771"/>
    </source>
</evidence>
<evidence type="ECO:0000256" key="4">
    <source>
        <dbReference type="ARBA" id="ARBA00022737"/>
    </source>
</evidence>
<dbReference type="Pfam" id="PF00931">
    <property type="entry name" value="NB-ARC"/>
    <property type="match status" value="1"/>
</dbReference>
<sequence>MGRPKDQMFWEYVEGIGNHLKCKFCGNVFKGSPSISRIKSHLAGIPGQGIQICDSVPDDVKEAALEAIQGANKRRKTMRSSSNNEVYNPISRQQNHEVEDEERMQMEVQEIEQQVGEAGTSFLLEMEDNVENHVGQSLQFVETKGEKLLTAKLKGEEFETHIKEICSCLRDDDNVSKVGIYGMGGVGKTELAKHVNNELLRTPSPFHYVYWVTVSPDFSIHKLQDTIARMVNLDLSSVDDKHIRAARLFKVLKDKNFVLILDDMWNYVPLEMVGIPDNMKRCKLVLTTRSLNVCRKMDCQKNFKVKPLLVDASWELFLQELGHQIMPSLEKIAKSIVLECKGLPLGIKVMARNMKQVDDIHEWSNALDKLRRSIPEQENLEIFNELKRSYDYLNDPTLQQCFLYCALYQGSWYGIRKGMIELLIDVGVIEGESRREEFNEGRTILNKLLNLCLLEKEEDTYTVKMHKLLKNMAIQIMNADARVIVKNDEELSEMPEWGNWSKDLLRISLSSKDIRKIPSGYSPSCPNLSTVLLGNNFNLSFIGYSFFKQLHGLKMLDLSWTAIQKLPTSISHLVNLSALLLRDCKNLRHVPSLAALRALKRLDLYGSGVEKVPKGIKLLSNLRYLDLCGTNIEELQPGILPKLSQLRFLRLGFSFTVEGKEVASLRKLEELECRFHGVGELNTFMTCKPSTSQMRCRLLVGQSKQMDGSYFDDSEVYFNNCSISEGGNALSLPREVKSLIFDGCNIESGGLCFRYAIEPEYFEIEDCEGLEHLFSLSSPPSVFKTLEIIQIRNLKDLYFLFGEGGRKFNGDIPLTGPLSLPYGTFSLLKEFKIWDCPSMKKLFPQSLMLDLQNLKVISVTNCDNMEELIASEEGQESVNGNIGSRFIFVPKLRRVELHGLPKLKSICSGEIVCDSLQTIGVRNCLNLERIALSLFLPDHSQLSPLPSLQAIRIYPREWWELVVEFDHPDAKDVLFPLCEFL</sequence>
<evidence type="ECO:0000256" key="1">
    <source>
        <dbReference type="ARBA" id="ARBA00008894"/>
    </source>
</evidence>
<evidence type="ECO:0000256" key="2">
    <source>
        <dbReference type="ARBA" id="ARBA00022614"/>
    </source>
</evidence>
<dbReference type="InterPro" id="IPR003591">
    <property type="entry name" value="Leu-rich_rpt_typical-subtyp"/>
</dbReference>
<dbReference type="InterPro" id="IPR057135">
    <property type="entry name" value="At4g27190-like_LRR"/>
</dbReference>
<dbReference type="InterPro" id="IPR036388">
    <property type="entry name" value="WH-like_DNA-bd_sf"/>
</dbReference>
<dbReference type="InterPro" id="IPR042197">
    <property type="entry name" value="Apaf_helical"/>
</dbReference>